<organism evidence="3 4">
    <name type="scientific">Luteolibacter luteus</name>
    <dbReference type="NCBI Taxonomy" id="2728835"/>
    <lineage>
        <taxon>Bacteria</taxon>
        <taxon>Pseudomonadati</taxon>
        <taxon>Verrucomicrobiota</taxon>
        <taxon>Verrucomicrobiia</taxon>
        <taxon>Verrucomicrobiales</taxon>
        <taxon>Verrucomicrobiaceae</taxon>
        <taxon>Luteolibacter</taxon>
    </lineage>
</organism>
<dbReference type="EMBL" id="CP051774">
    <property type="protein sequence ID" value="QJE96359.1"/>
    <property type="molecule type" value="Genomic_DNA"/>
</dbReference>
<gene>
    <name evidence="3" type="ORF">HHL09_11375</name>
</gene>
<evidence type="ECO:0000259" key="2">
    <source>
        <dbReference type="Pfam" id="PF03544"/>
    </source>
</evidence>
<dbReference type="Gene3D" id="3.30.2420.10">
    <property type="entry name" value="TonB"/>
    <property type="match status" value="1"/>
</dbReference>
<reference evidence="3 4" key="1">
    <citation type="submission" date="2020-04" db="EMBL/GenBank/DDBJ databases">
        <title>Luteolibacter sp. G-1-1-1 isolated from soil.</title>
        <authorList>
            <person name="Dahal R.H."/>
        </authorList>
    </citation>
    <scope>NUCLEOTIDE SEQUENCE [LARGE SCALE GENOMIC DNA]</scope>
    <source>
        <strain evidence="3 4">G-1-1-1</strain>
    </source>
</reference>
<evidence type="ECO:0000256" key="1">
    <source>
        <dbReference type="SAM" id="SignalP"/>
    </source>
</evidence>
<name>A0A858RIV9_9BACT</name>
<feature type="domain" description="TonB C-terminal" evidence="2">
    <location>
        <begin position="35"/>
        <end position="78"/>
    </location>
</feature>
<proteinExistence type="predicted"/>
<evidence type="ECO:0000313" key="4">
    <source>
        <dbReference type="Proteomes" id="UP000501812"/>
    </source>
</evidence>
<dbReference type="KEGG" id="luo:HHL09_11375"/>
<dbReference type="InterPro" id="IPR037682">
    <property type="entry name" value="TonB_C"/>
</dbReference>
<dbReference type="Pfam" id="PF03544">
    <property type="entry name" value="TonB_C"/>
    <property type="match status" value="1"/>
</dbReference>
<dbReference type="GO" id="GO:0055085">
    <property type="term" value="P:transmembrane transport"/>
    <property type="evidence" value="ECO:0007669"/>
    <property type="project" value="InterPro"/>
</dbReference>
<keyword evidence="4" id="KW-1185">Reference proteome</keyword>
<sequence>MKNAHRCLLAVAILLAASCATEPPLDPDKKSYYADVEFTVGRDGKTTDAKIISSDAPKSMQNAAIEEVLRYRAEPAAEPTKGRRRIEMLMD</sequence>
<dbReference type="AlphaFoldDB" id="A0A858RIV9"/>
<dbReference type="SUPFAM" id="SSF74653">
    <property type="entry name" value="TolA/TonB C-terminal domain"/>
    <property type="match status" value="1"/>
</dbReference>
<evidence type="ECO:0000313" key="3">
    <source>
        <dbReference type="EMBL" id="QJE96359.1"/>
    </source>
</evidence>
<dbReference type="Proteomes" id="UP000501812">
    <property type="component" value="Chromosome"/>
</dbReference>
<accession>A0A858RIV9</accession>
<keyword evidence="1" id="KW-0732">Signal</keyword>
<feature type="signal peptide" evidence="1">
    <location>
        <begin position="1"/>
        <end position="22"/>
    </location>
</feature>
<dbReference type="RefSeq" id="WP_169454760.1">
    <property type="nucleotide sequence ID" value="NZ_CP051774.1"/>
</dbReference>
<dbReference type="PROSITE" id="PS51257">
    <property type="entry name" value="PROKAR_LIPOPROTEIN"/>
    <property type="match status" value="1"/>
</dbReference>
<feature type="chain" id="PRO_5032999589" description="TonB C-terminal domain-containing protein" evidence="1">
    <location>
        <begin position="23"/>
        <end position="91"/>
    </location>
</feature>
<protein>
    <recommendedName>
        <fullName evidence="2">TonB C-terminal domain-containing protein</fullName>
    </recommendedName>
</protein>